<protein>
    <submittedName>
        <fullName evidence="1">Uncharacterized protein</fullName>
    </submittedName>
</protein>
<dbReference type="RefSeq" id="WP_277830626.1">
    <property type="nucleotide sequence ID" value="NZ_JAAIVF010000001.1"/>
</dbReference>
<evidence type="ECO:0000313" key="1">
    <source>
        <dbReference type="EMBL" id="MDG3016463.1"/>
    </source>
</evidence>
<gene>
    <name evidence="1" type="ORF">NVS88_18065</name>
</gene>
<organism evidence="1 2">
    <name type="scientific">Speluncibacter jeojiensis</name>
    <dbReference type="NCBI Taxonomy" id="2710754"/>
    <lineage>
        <taxon>Bacteria</taxon>
        <taxon>Bacillati</taxon>
        <taxon>Actinomycetota</taxon>
        <taxon>Actinomycetes</taxon>
        <taxon>Mycobacteriales</taxon>
        <taxon>Speluncibacteraceae</taxon>
        <taxon>Speluncibacter</taxon>
    </lineage>
</organism>
<keyword evidence="2" id="KW-1185">Reference proteome</keyword>
<dbReference type="Proteomes" id="UP001152755">
    <property type="component" value="Unassembled WGS sequence"/>
</dbReference>
<dbReference type="EMBL" id="JANRHA010000013">
    <property type="protein sequence ID" value="MDG3016463.1"/>
    <property type="molecule type" value="Genomic_DNA"/>
</dbReference>
<reference evidence="1" key="1">
    <citation type="submission" date="2022-08" db="EMBL/GenBank/DDBJ databases">
        <title>Genome analysis of Corynebacteriales strain.</title>
        <authorList>
            <person name="Lee S.D."/>
        </authorList>
    </citation>
    <scope>NUCLEOTIDE SEQUENCE</scope>
    <source>
        <strain evidence="1">D3-21</strain>
    </source>
</reference>
<sequence>MPPVPVVAVGAAAVVFTTAAAVTGSVALGGLLAVTVLACVGAAALMI</sequence>
<dbReference type="AlphaFoldDB" id="A0A9X4RFB5"/>
<accession>A0A9X4RFB5</accession>
<comment type="caution">
    <text evidence="1">The sequence shown here is derived from an EMBL/GenBank/DDBJ whole genome shotgun (WGS) entry which is preliminary data.</text>
</comment>
<proteinExistence type="predicted"/>
<evidence type="ECO:0000313" key="2">
    <source>
        <dbReference type="Proteomes" id="UP001152755"/>
    </source>
</evidence>
<name>A0A9X4RFB5_9ACTN</name>